<dbReference type="GO" id="GO:0047184">
    <property type="term" value="F:1-acylglycerophosphocholine O-acyltransferase activity"/>
    <property type="evidence" value="ECO:0007669"/>
    <property type="project" value="TreeGrafter"/>
</dbReference>
<organism evidence="14 15">
    <name type="scientific">Saccharomycopsis crataegensis</name>
    <dbReference type="NCBI Taxonomy" id="43959"/>
    <lineage>
        <taxon>Eukaryota</taxon>
        <taxon>Fungi</taxon>
        <taxon>Dikarya</taxon>
        <taxon>Ascomycota</taxon>
        <taxon>Saccharomycotina</taxon>
        <taxon>Saccharomycetes</taxon>
        <taxon>Saccharomycopsidaceae</taxon>
        <taxon>Saccharomycopsis</taxon>
    </lineage>
</organism>
<protein>
    <recommendedName>
        <fullName evidence="12">Tafazzin family protein</fullName>
    </recommendedName>
</protein>
<keyword evidence="7" id="KW-0496">Mitochondrion</keyword>
<dbReference type="RefSeq" id="XP_064855814.1">
    <property type="nucleotide sequence ID" value="XM_064999742.1"/>
</dbReference>
<proteinExistence type="inferred from homology"/>
<name>A0AAV5QWA7_9ASCO</name>
<dbReference type="InterPro" id="IPR002123">
    <property type="entry name" value="Plipid/glycerol_acylTrfase"/>
</dbReference>
<evidence type="ECO:0000256" key="4">
    <source>
        <dbReference type="ARBA" id="ARBA00022787"/>
    </source>
</evidence>
<evidence type="ECO:0000256" key="12">
    <source>
        <dbReference type="RuleBase" id="RU365062"/>
    </source>
</evidence>
<evidence type="ECO:0000256" key="7">
    <source>
        <dbReference type="ARBA" id="ARBA00023128"/>
    </source>
</evidence>
<sequence length="415" mass="47700">MSFPDVLQRGNDFLSEYPRDSSFWNPLSKLTCLAVIGASKAFVYSAYKPKIFGLEKLDDALAKSKNENRGLLTIMNHMSVVDDPFLWGILPFRYYRDVDAIRWGLGASNVCFTNNALKYFFSLGKVLATERFGRGPFQGSIDAAIRILSPDDTLDLEYYPTCVQANIKKSSIQRLAKPEFISDKIKPSSTVIEKLKQSSPIQRSRPSWFHIFPEGFVLQLESPHSNSMRYFHWGVSRLVLESTKSPIILPIFSTGFEKIAPESAAESPLERFLPRNFRHEINVIFGDPINDAIIDGFRAEWRKLVDKHYDPANPFDLSEKLKFSKEAEELRSRIAATLREAVAEIRHNAGNFPVEDDRFKSPAFWKRFTLSEGESDPDIKFIGKNWAIRRLQKFLQDDFDKQVEVARKEEEEKKH</sequence>
<dbReference type="AlphaFoldDB" id="A0AAV5QWA7"/>
<evidence type="ECO:0000256" key="6">
    <source>
        <dbReference type="ARBA" id="ARBA00023098"/>
    </source>
</evidence>
<comment type="subcellular location">
    <subcellularLocation>
        <location evidence="1">Mitochondrion inner membrane</location>
        <topology evidence="1">Peripheral membrane protein</topology>
        <orientation evidence="1">Intermembrane side</orientation>
    </subcellularLocation>
    <subcellularLocation>
        <location evidence="10">Mitochondrion outer membrane</location>
        <topology evidence="10">Peripheral membrane protein</topology>
        <orientation evidence="10">Intermembrane side</orientation>
    </subcellularLocation>
</comment>
<evidence type="ECO:0000256" key="5">
    <source>
        <dbReference type="ARBA" id="ARBA00022792"/>
    </source>
</evidence>
<keyword evidence="6" id="KW-0443">Lipid metabolism</keyword>
<dbReference type="GO" id="GO:0005741">
    <property type="term" value="C:mitochondrial outer membrane"/>
    <property type="evidence" value="ECO:0007669"/>
    <property type="project" value="UniProtKB-SubCell"/>
</dbReference>
<evidence type="ECO:0000256" key="8">
    <source>
        <dbReference type="ARBA" id="ARBA00023136"/>
    </source>
</evidence>
<dbReference type="PANTHER" id="PTHR12497">
    <property type="entry name" value="TAZ PROTEIN TAFAZZIN"/>
    <property type="match status" value="1"/>
</dbReference>
<dbReference type="GeneID" id="90076807"/>
<evidence type="ECO:0000256" key="3">
    <source>
        <dbReference type="ARBA" id="ARBA00022679"/>
    </source>
</evidence>
<dbReference type="GO" id="GO:0035965">
    <property type="term" value="P:cardiolipin acyl-chain remodeling"/>
    <property type="evidence" value="ECO:0007669"/>
    <property type="project" value="TreeGrafter"/>
</dbReference>
<dbReference type="PANTHER" id="PTHR12497:SF0">
    <property type="entry name" value="TAFAZZIN"/>
    <property type="match status" value="1"/>
</dbReference>
<comment type="catalytic activity">
    <reaction evidence="11">
        <text>1'-[1,2-diacyl-sn-glycero-3-phospho],3'-[1-acyl-sn-glycero-3-phospho]-glycerol + a 1,2-diacyl-sn-glycero-3-phosphocholine = a cardiolipin + a 1-acyl-sn-glycero-3-phosphocholine</text>
        <dbReference type="Rhea" id="RHEA:33731"/>
        <dbReference type="ChEBI" id="CHEBI:57643"/>
        <dbReference type="ChEBI" id="CHEBI:58168"/>
        <dbReference type="ChEBI" id="CHEBI:62237"/>
        <dbReference type="ChEBI" id="CHEBI:64743"/>
    </reaction>
    <physiologicalReaction direction="left-to-right" evidence="11">
        <dbReference type="Rhea" id="RHEA:33732"/>
    </physiologicalReaction>
    <physiologicalReaction direction="right-to-left" evidence="11">
        <dbReference type="Rhea" id="RHEA:33733"/>
    </physiologicalReaction>
</comment>
<evidence type="ECO:0000256" key="1">
    <source>
        <dbReference type="ARBA" id="ARBA00004137"/>
    </source>
</evidence>
<dbReference type="PRINTS" id="PR00979">
    <property type="entry name" value="TAFAZZIN"/>
</dbReference>
<evidence type="ECO:0000259" key="13">
    <source>
        <dbReference type="SMART" id="SM00563"/>
    </source>
</evidence>
<keyword evidence="3" id="KW-0808">Transferase</keyword>
<evidence type="ECO:0000256" key="11">
    <source>
        <dbReference type="ARBA" id="ARBA00047906"/>
    </source>
</evidence>
<dbReference type="Pfam" id="PF01553">
    <property type="entry name" value="Acyltransferase"/>
    <property type="match status" value="1"/>
</dbReference>
<feature type="domain" description="Phospholipid/glycerol acyltransferase" evidence="13">
    <location>
        <begin position="71"/>
        <end position="256"/>
    </location>
</feature>
<dbReference type="GO" id="GO:0005743">
    <property type="term" value="C:mitochondrial inner membrane"/>
    <property type="evidence" value="ECO:0007669"/>
    <property type="project" value="UniProtKB-SubCell"/>
</dbReference>
<evidence type="ECO:0000313" key="15">
    <source>
        <dbReference type="Proteomes" id="UP001360560"/>
    </source>
</evidence>
<keyword evidence="4" id="KW-1000">Mitochondrion outer membrane</keyword>
<dbReference type="GO" id="GO:0007007">
    <property type="term" value="P:inner mitochondrial membrane organization"/>
    <property type="evidence" value="ECO:0007669"/>
    <property type="project" value="TreeGrafter"/>
</dbReference>
<keyword evidence="9 14" id="KW-0012">Acyltransferase</keyword>
<dbReference type="InterPro" id="IPR000872">
    <property type="entry name" value="Tafazzin"/>
</dbReference>
<evidence type="ECO:0000256" key="9">
    <source>
        <dbReference type="ARBA" id="ARBA00023315"/>
    </source>
</evidence>
<keyword evidence="8" id="KW-0472">Membrane</keyword>
<evidence type="ECO:0000313" key="14">
    <source>
        <dbReference type="EMBL" id="GMM38819.1"/>
    </source>
</evidence>
<dbReference type="EMBL" id="BTFZ01000020">
    <property type="protein sequence ID" value="GMM38819.1"/>
    <property type="molecule type" value="Genomic_DNA"/>
</dbReference>
<keyword evidence="5" id="KW-0999">Mitochondrion inner membrane</keyword>
<comment type="caution">
    <text evidence="14">The sequence shown here is derived from an EMBL/GenBank/DDBJ whole genome shotgun (WGS) entry which is preliminary data.</text>
</comment>
<evidence type="ECO:0000256" key="10">
    <source>
        <dbReference type="ARBA" id="ARBA00024323"/>
    </source>
</evidence>
<reference evidence="14 15" key="1">
    <citation type="journal article" date="2023" name="Elife">
        <title>Identification of key yeast species and microbe-microbe interactions impacting larval growth of Drosophila in the wild.</title>
        <authorList>
            <person name="Mure A."/>
            <person name="Sugiura Y."/>
            <person name="Maeda R."/>
            <person name="Honda K."/>
            <person name="Sakurai N."/>
            <person name="Takahashi Y."/>
            <person name="Watada M."/>
            <person name="Katoh T."/>
            <person name="Gotoh A."/>
            <person name="Gotoh Y."/>
            <person name="Taniguchi I."/>
            <person name="Nakamura K."/>
            <person name="Hayashi T."/>
            <person name="Katayama T."/>
            <person name="Uemura T."/>
            <person name="Hattori Y."/>
        </authorList>
    </citation>
    <scope>NUCLEOTIDE SEQUENCE [LARGE SCALE GENOMIC DNA]</scope>
    <source>
        <strain evidence="14 15">SC-9</strain>
    </source>
</reference>
<accession>A0AAV5QWA7</accession>
<gene>
    <name evidence="14" type="ORF">DASC09_061580</name>
</gene>
<evidence type="ECO:0000256" key="2">
    <source>
        <dbReference type="ARBA" id="ARBA00010524"/>
    </source>
</evidence>
<dbReference type="SMART" id="SM00563">
    <property type="entry name" value="PlsC"/>
    <property type="match status" value="1"/>
</dbReference>
<keyword evidence="15" id="KW-1185">Reference proteome</keyword>
<dbReference type="Proteomes" id="UP001360560">
    <property type="component" value="Unassembled WGS sequence"/>
</dbReference>
<comment type="similarity">
    <text evidence="2 12">Belongs to the taffazin family.</text>
</comment>